<dbReference type="OrthoDB" id="4473401at2759"/>
<dbReference type="PANTHER" id="PTHR10083">
    <property type="entry name" value="KUNITZ-TYPE PROTEASE INHIBITOR-RELATED"/>
    <property type="match status" value="1"/>
</dbReference>
<dbReference type="CDD" id="cd00109">
    <property type="entry name" value="Kunitz-type"/>
    <property type="match status" value="1"/>
</dbReference>
<dbReference type="InterPro" id="IPR050098">
    <property type="entry name" value="TFPI/VKTCI-like"/>
</dbReference>
<dbReference type="PROSITE" id="PS00280">
    <property type="entry name" value="BPTI_KUNITZ_1"/>
    <property type="match status" value="1"/>
</dbReference>
<evidence type="ECO:0000259" key="8">
    <source>
        <dbReference type="PROSITE" id="PS50279"/>
    </source>
</evidence>
<evidence type="ECO:0000256" key="3">
    <source>
        <dbReference type="ARBA" id="ARBA00022656"/>
    </source>
</evidence>
<feature type="region of interest" description="Disordered" evidence="7">
    <location>
        <begin position="85"/>
        <end position="228"/>
    </location>
</feature>
<dbReference type="Gene3D" id="4.10.410.10">
    <property type="entry name" value="Pancreatic trypsin inhibitor Kunitz domain"/>
    <property type="match status" value="1"/>
</dbReference>
<evidence type="ECO:0000256" key="5">
    <source>
        <dbReference type="ARBA" id="ARBA00022900"/>
    </source>
</evidence>
<dbReference type="InterPro" id="IPR036880">
    <property type="entry name" value="Kunitz_BPTI_sf"/>
</dbReference>
<evidence type="ECO:0000256" key="2">
    <source>
        <dbReference type="ARBA" id="ARBA00022525"/>
    </source>
</evidence>
<evidence type="ECO:0000256" key="7">
    <source>
        <dbReference type="SAM" id="MobiDB-lite"/>
    </source>
</evidence>
<comment type="caution">
    <text evidence="9">The sequence shown here is derived from an EMBL/GenBank/DDBJ whole genome shotgun (WGS) entry which is preliminary data.</text>
</comment>
<evidence type="ECO:0000256" key="4">
    <source>
        <dbReference type="ARBA" id="ARBA00022690"/>
    </source>
</evidence>
<comment type="subcellular location">
    <subcellularLocation>
        <location evidence="1">Secreted</location>
    </subcellularLocation>
</comment>
<evidence type="ECO:0000256" key="6">
    <source>
        <dbReference type="ARBA" id="ARBA00023157"/>
    </source>
</evidence>
<gene>
    <name evidence="9" type="primary">Acey_s0085.g1828</name>
    <name evidence="9" type="ORF">Y032_0085g1828</name>
</gene>
<dbReference type="GO" id="GO:0005615">
    <property type="term" value="C:extracellular space"/>
    <property type="evidence" value="ECO:0007669"/>
    <property type="project" value="TreeGrafter"/>
</dbReference>
<dbReference type="PRINTS" id="PR00759">
    <property type="entry name" value="BASICPTASE"/>
</dbReference>
<dbReference type="SMART" id="SM00131">
    <property type="entry name" value="KU"/>
    <property type="match status" value="1"/>
</dbReference>
<organism evidence="9 10">
    <name type="scientific">Ancylostoma ceylanicum</name>
    <dbReference type="NCBI Taxonomy" id="53326"/>
    <lineage>
        <taxon>Eukaryota</taxon>
        <taxon>Metazoa</taxon>
        <taxon>Ecdysozoa</taxon>
        <taxon>Nematoda</taxon>
        <taxon>Chromadorea</taxon>
        <taxon>Rhabditida</taxon>
        <taxon>Rhabditina</taxon>
        <taxon>Rhabditomorpha</taxon>
        <taxon>Strongyloidea</taxon>
        <taxon>Ancylostomatidae</taxon>
        <taxon>Ancylostomatinae</taxon>
        <taxon>Ancylostoma</taxon>
    </lineage>
</organism>
<protein>
    <recommendedName>
        <fullName evidence="8">BPTI/Kunitz inhibitor domain-containing protein</fullName>
    </recommendedName>
</protein>
<name>A0A016TPZ4_9BILA</name>
<proteinExistence type="predicted"/>
<keyword evidence="4" id="KW-0646">Protease inhibitor</keyword>
<keyword evidence="2" id="KW-0964">Secreted</keyword>
<keyword evidence="3" id="KW-0800">Toxin</keyword>
<feature type="compositionally biased region" description="Low complexity" evidence="7">
    <location>
        <begin position="85"/>
        <end position="176"/>
    </location>
</feature>
<dbReference type="Pfam" id="PF00014">
    <property type="entry name" value="Kunitz_BPTI"/>
    <property type="match status" value="1"/>
</dbReference>
<feature type="compositionally biased region" description="Low complexity" evidence="7">
    <location>
        <begin position="208"/>
        <end position="226"/>
    </location>
</feature>
<evidence type="ECO:0000313" key="9">
    <source>
        <dbReference type="EMBL" id="EYC04850.1"/>
    </source>
</evidence>
<dbReference type="InterPro" id="IPR020901">
    <property type="entry name" value="Prtase_inh_Kunz-CS"/>
</dbReference>
<dbReference type="PROSITE" id="PS50279">
    <property type="entry name" value="BPTI_KUNITZ_2"/>
    <property type="match status" value="1"/>
</dbReference>
<evidence type="ECO:0000313" key="10">
    <source>
        <dbReference type="Proteomes" id="UP000024635"/>
    </source>
</evidence>
<dbReference type="Proteomes" id="UP000024635">
    <property type="component" value="Unassembled WGS sequence"/>
</dbReference>
<dbReference type="EMBL" id="JARK01001421">
    <property type="protein sequence ID" value="EYC04850.1"/>
    <property type="molecule type" value="Genomic_DNA"/>
</dbReference>
<dbReference type="SUPFAM" id="SSF57362">
    <property type="entry name" value="BPTI-like"/>
    <property type="match status" value="1"/>
</dbReference>
<dbReference type="AlphaFoldDB" id="A0A016TPZ4"/>
<dbReference type="GO" id="GO:0004867">
    <property type="term" value="F:serine-type endopeptidase inhibitor activity"/>
    <property type="evidence" value="ECO:0007669"/>
    <property type="project" value="UniProtKB-KW"/>
</dbReference>
<feature type="domain" description="BPTI/Kunitz inhibitor" evidence="8">
    <location>
        <begin position="233"/>
        <end position="286"/>
    </location>
</feature>
<dbReference type="InterPro" id="IPR002223">
    <property type="entry name" value="Kunitz_BPTI"/>
</dbReference>
<feature type="compositionally biased region" description="Polar residues" evidence="7">
    <location>
        <begin position="177"/>
        <end position="207"/>
    </location>
</feature>
<dbReference type="PANTHER" id="PTHR10083:SF217">
    <property type="entry name" value="BOOPHILIN-H2"/>
    <property type="match status" value="1"/>
</dbReference>
<evidence type="ECO:0000256" key="1">
    <source>
        <dbReference type="ARBA" id="ARBA00004613"/>
    </source>
</evidence>
<accession>A0A016TPZ4</accession>
<keyword evidence="10" id="KW-1185">Reference proteome</keyword>
<reference evidence="10" key="1">
    <citation type="journal article" date="2015" name="Nat. Genet.">
        <title>The genome and transcriptome of the zoonotic hookworm Ancylostoma ceylanicum identify infection-specific gene families.</title>
        <authorList>
            <person name="Schwarz E.M."/>
            <person name="Hu Y."/>
            <person name="Antoshechkin I."/>
            <person name="Miller M.M."/>
            <person name="Sternberg P.W."/>
            <person name="Aroian R.V."/>
        </authorList>
    </citation>
    <scope>NUCLEOTIDE SEQUENCE</scope>
    <source>
        <strain evidence="10">HY135</strain>
    </source>
</reference>
<sequence>MSRRATCCRCSRIVGVGKRYLLRKHYALVHKQSMRSLPADPRAAATRRSRMASFTPLVAFTLLCSVLAQNYGSYQNFNPNPSVAQYPQYQYQGQPQPSYQQGQPLQYQRDQSLQYQQGQIQQYPQGQTSQYQQGYNKQYPQGQVQQYPQQYQRDQSQLYQQGQNQPYQQGQLQSSNGEWQSNSAQNQWQAPVYNSTNQYGMNQPNYGYQNTNSYQSTTQQPYSAQYDDQPKDCNAPRIRGDFCSGAQQRQMFYYDAVQKICQPFMYNGCNGNGNRFDTAAECKQICVNGNGSSQSQLLRDDANATLRASMRAACQAQYDTDHLTPQQCSNGRSCAFGYECTSGFCCPSAGKH</sequence>
<keyword evidence="6" id="KW-1015">Disulfide bond</keyword>
<keyword evidence="5" id="KW-0722">Serine protease inhibitor</keyword>